<gene>
    <name evidence="4" type="ORF">DC3_25950</name>
</gene>
<dbReference type="AlphaFoldDB" id="A0A511N278"/>
<keyword evidence="1 2" id="KW-0472">Membrane</keyword>
<dbReference type="InterPro" id="IPR036737">
    <property type="entry name" value="OmpA-like_sf"/>
</dbReference>
<dbReference type="EMBL" id="BJXB01000010">
    <property type="protein sequence ID" value="GEM46960.1"/>
    <property type="molecule type" value="Genomic_DNA"/>
</dbReference>
<proteinExistence type="predicted"/>
<reference evidence="4 5" key="1">
    <citation type="submission" date="2019-07" db="EMBL/GenBank/DDBJ databases">
        <title>Whole genome shotgun sequence of Deinococcus cellulosilyticus NBRC 106333.</title>
        <authorList>
            <person name="Hosoyama A."/>
            <person name="Uohara A."/>
            <person name="Ohji S."/>
            <person name="Ichikawa N."/>
        </authorList>
    </citation>
    <scope>NUCLEOTIDE SEQUENCE [LARGE SCALE GENOMIC DNA]</scope>
    <source>
        <strain evidence="4 5">NBRC 106333</strain>
    </source>
</reference>
<evidence type="ECO:0000256" key="1">
    <source>
        <dbReference type="PROSITE-ProRule" id="PRU00473"/>
    </source>
</evidence>
<comment type="caution">
    <text evidence="4">The sequence shown here is derived from an EMBL/GenBank/DDBJ whole genome shotgun (WGS) entry which is preliminary data.</text>
</comment>
<keyword evidence="2" id="KW-1133">Transmembrane helix</keyword>
<accession>A0A511N278</accession>
<dbReference type="PANTHER" id="PTHR30329:SF21">
    <property type="entry name" value="LIPOPROTEIN YIAD-RELATED"/>
    <property type="match status" value="1"/>
</dbReference>
<feature type="transmembrane region" description="Helical" evidence="2">
    <location>
        <begin position="22"/>
        <end position="41"/>
    </location>
</feature>
<dbReference type="OrthoDB" id="68115at2"/>
<evidence type="ECO:0000259" key="3">
    <source>
        <dbReference type="PROSITE" id="PS51123"/>
    </source>
</evidence>
<dbReference type="Gene3D" id="3.30.1330.60">
    <property type="entry name" value="OmpA-like domain"/>
    <property type="match status" value="1"/>
</dbReference>
<feature type="domain" description="OmpA-like" evidence="3">
    <location>
        <begin position="80"/>
        <end position="200"/>
    </location>
</feature>
<dbReference type="PANTHER" id="PTHR30329">
    <property type="entry name" value="STATOR ELEMENT OF FLAGELLAR MOTOR COMPLEX"/>
    <property type="match status" value="1"/>
</dbReference>
<sequence length="214" mass="24265">MRRLSSQDGVEVNPYIALADNGLSMVMVMTLFTVMVLLAILQKEDTRKDVREEFYDRVIQAFPEQQRPQMLDYKVKNDPPGAQRWVFKDQVLFIRGTAKLTPHGQQLLSKFADLMAQNTDKWRRARIEGHTMPTELNKPDNWDLANARASTVAKLFTDNSCAIRANSISTSGRGGQSKALGLARSDQRNERVEIILEYSALSASDKTDQKRDCN</sequence>
<evidence type="ECO:0000313" key="4">
    <source>
        <dbReference type="EMBL" id="GEM46960.1"/>
    </source>
</evidence>
<dbReference type="Pfam" id="PF00691">
    <property type="entry name" value="OmpA"/>
    <property type="match status" value="1"/>
</dbReference>
<keyword evidence="2" id="KW-0812">Transmembrane</keyword>
<dbReference type="InterPro" id="IPR006665">
    <property type="entry name" value="OmpA-like"/>
</dbReference>
<dbReference type="RefSeq" id="WP_146884827.1">
    <property type="nucleotide sequence ID" value="NZ_BJXB01000010.1"/>
</dbReference>
<dbReference type="GO" id="GO:0016020">
    <property type="term" value="C:membrane"/>
    <property type="evidence" value="ECO:0007669"/>
    <property type="project" value="UniProtKB-UniRule"/>
</dbReference>
<name>A0A511N278_DEIC1</name>
<evidence type="ECO:0000256" key="2">
    <source>
        <dbReference type="SAM" id="Phobius"/>
    </source>
</evidence>
<dbReference type="SUPFAM" id="SSF103088">
    <property type="entry name" value="OmpA-like"/>
    <property type="match status" value="1"/>
</dbReference>
<evidence type="ECO:0000313" key="5">
    <source>
        <dbReference type="Proteomes" id="UP000321306"/>
    </source>
</evidence>
<dbReference type="PROSITE" id="PS51123">
    <property type="entry name" value="OMPA_2"/>
    <property type="match status" value="1"/>
</dbReference>
<protein>
    <recommendedName>
        <fullName evidence="3">OmpA-like domain-containing protein</fullName>
    </recommendedName>
</protein>
<dbReference type="Proteomes" id="UP000321306">
    <property type="component" value="Unassembled WGS sequence"/>
</dbReference>
<dbReference type="InterPro" id="IPR050330">
    <property type="entry name" value="Bact_OuterMem_StrucFunc"/>
</dbReference>
<keyword evidence="5" id="KW-1185">Reference proteome</keyword>
<organism evidence="4 5">
    <name type="scientific">Deinococcus cellulosilyticus (strain DSM 18568 / NBRC 106333 / KACC 11606 / 5516J-15)</name>
    <dbReference type="NCBI Taxonomy" id="1223518"/>
    <lineage>
        <taxon>Bacteria</taxon>
        <taxon>Thermotogati</taxon>
        <taxon>Deinococcota</taxon>
        <taxon>Deinococci</taxon>
        <taxon>Deinococcales</taxon>
        <taxon>Deinococcaceae</taxon>
        <taxon>Deinococcus</taxon>
    </lineage>
</organism>